<reference evidence="1" key="1">
    <citation type="submission" date="2021-01" db="EMBL/GenBank/DDBJ databases">
        <authorList>
            <person name="Corre E."/>
            <person name="Pelletier E."/>
            <person name="Niang G."/>
            <person name="Scheremetjew M."/>
            <person name="Finn R."/>
            <person name="Kale V."/>
            <person name="Holt S."/>
            <person name="Cochrane G."/>
            <person name="Meng A."/>
            <person name="Brown T."/>
            <person name="Cohen L."/>
        </authorList>
    </citation>
    <scope>NUCLEOTIDE SEQUENCE</scope>
    <source>
        <strain evidence="1">CCMP1594</strain>
    </source>
</reference>
<evidence type="ECO:0000313" key="1">
    <source>
        <dbReference type="EMBL" id="CAE0837265.1"/>
    </source>
</evidence>
<organism evidence="1">
    <name type="scientific">Eutreptiella gymnastica</name>
    <dbReference type="NCBI Taxonomy" id="73025"/>
    <lineage>
        <taxon>Eukaryota</taxon>
        <taxon>Discoba</taxon>
        <taxon>Euglenozoa</taxon>
        <taxon>Euglenida</taxon>
        <taxon>Spirocuta</taxon>
        <taxon>Euglenophyceae</taxon>
        <taxon>Eutreptiales</taxon>
        <taxon>Eutreptiaceae</taxon>
        <taxon>Eutreptiella</taxon>
    </lineage>
</organism>
<dbReference type="EMBL" id="HBJA01141018">
    <property type="protein sequence ID" value="CAE0837265.1"/>
    <property type="molecule type" value="Transcribed_RNA"/>
</dbReference>
<accession>A0A7S4GHI1</accession>
<name>A0A7S4GHI1_9EUGL</name>
<sequence length="104" mass="11174">MECECSAGKRATVQRTMLVRLTLHSHSIAKTLPSVGKATATEDRLTTGPWQHVTGDNCLETALVDSCDSNGDLVGFMPFDLNVEDAPGSQMLVLCSRLHCTALP</sequence>
<dbReference type="AlphaFoldDB" id="A0A7S4GHI1"/>
<gene>
    <name evidence="1" type="ORF">EGYM00163_LOCUS48635</name>
</gene>
<proteinExistence type="predicted"/>
<protein>
    <submittedName>
        <fullName evidence="1">Uncharacterized protein</fullName>
    </submittedName>
</protein>